<feature type="domain" description="Cyclic nucleotide-binding" evidence="1">
    <location>
        <begin position="37"/>
        <end position="121"/>
    </location>
</feature>
<evidence type="ECO:0000313" key="3">
    <source>
        <dbReference type="Proteomes" id="UP000612680"/>
    </source>
</evidence>
<gene>
    <name evidence="2" type="ORF">HWI92_05880</name>
</gene>
<dbReference type="RefSeq" id="WP_204661554.1">
    <property type="nucleotide sequence ID" value="NZ_CP056775.1"/>
</dbReference>
<accession>A0ABX7I322</accession>
<organism evidence="2 3">
    <name type="scientific">Dyadobacter sandarakinus</name>
    <dbReference type="NCBI Taxonomy" id="2747268"/>
    <lineage>
        <taxon>Bacteria</taxon>
        <taxon>Pseudomonadati</taxon>
        <taxon>Bacteroidota</taxon>
        <taxon>Cytophagia</taxon>
        <taxon>Cytophagales</taxon>
        <taxon>Spirosomataceae</taxon>
        <taxon>Dyadobacter</taxon>
    </lineage>
</organism>
<keyword evidence="3" id="KW-1185">Reference proteome</keyword>
<dbReference type="Gene3D" id="2.60.120.10">
    <property type="entry name" value="Jelly Rolls"/>
    <property type="match status" value="1"/>
</dbReference>
<dbReference type="InterPro" id="IPR000595">
    <property type="entry name" value="cNMP-bd_dom"/>
</dbReference>
<protein>
    <submittedName>
        <fullName evidence="2">Crp/Fnr family transcriptional regulator</fullName>
    </submittedName>
</protein>
<reference evidence="2 3" key="1">
    <citation type="submission" date="2020-06" db="EMBL/GenBank/DDBJ databases">
        <title>Dyadobacter sandarakinus sp. nov., isolated from the soil of the Arctic Yellow River Station.</title>
        <authorList>
            <person name="Zhang Y."/>
            <person name="Peng F."/>
        </authorList>
    </citation>
    <scope>NUCLEOTIDE SEQUENCE [LARGE SCALE GENOMIC DNA]</scope>
    <source>
        <strain evidence="2 3">Q3-56</strain>
    </source>
</reference>
<dbReference type="SUPFAM" id="SSF51206">
    <property type="entry name" value="cAMP-binding domain-like"/>
    <property type="match status" value="1"/>
</dbReference>
<dbReference type="InterPro" id="IPR014710">
    <property type="entry name" value="RmlC-like_jellyroll"/>
</dbReference>
<dbReference type="InterPro" id="IPR018490">
    <property type="entry name" value="cNMP-bd_dom_sf"/>
</dbReference>
<name>A0ABX7I322_9BACT</name>
<dbReference type="Pfam" id="PF00027">
    <property type="entry name" value="cNMP_binding"/>
    <property type="match status" value="1"/>
</dbReference>
<dbReference type="Proteomes" id="UP000612680">
    <property type="component" value="Chromosome"/>
</dbReference>
<evidence type="ECO:0000259" key="1">
    <source>
        <dbReference type="Pfam" id="PF00027"/>
    </source>
</evidence>
<evidence type="ECO:0000313" key="2">
    <source>
        <dbReference type="EMBL" id="QRR00469.1"/>
    </source>
</evidence>
<dbReference type="CDD" id="cd00038">
    <property type="entry name" value="CAP_ED"/>
    <property type="match status" value="1"/>
</dbReference>
<sequence length="194" mass="21862">MDMHLDQLRVLVAAFSPLSDQEWDEFAGLWKPFSAGRKEILTSAGEQEQYLYFVCEGVQRIYTLDHTSREATLVFTYPPSFGGAVDSLILRQPSRYYYETLTPGVFLRAGYEGLSALAAKHPSVSALIMKGLAQALAGTLERLSEVQSLSSEERYRVLLKRSPHLLQLVPHKYIASYLGIDPTNFSKLMNKVRI</sequence>
<dbReference type="EMBL" id="CP056775">
    <property type="protein sequence ID" value="QRR00469.1"/>
    <property type="molecule type" value="Genomic_DNA"/>
</dbReference>
<proteinExistence type="predicted"/>